<evidence type="ECO:0000313" key="5">
    <source>
        <dbReference type="Proteomes" id="UP000193642"/>
    </source>
</evidence>
<feature type="domain" description="J" evidence="3">
    <location>
        <begin position="48"/>
        <end position="113"/>
    </location>
</feature>
<dbReference type="PRINTS" id="PR00625">
    <property type="entry name" value="JDOMAIN"/>
</dbReference>
<evidence type="ECO:0000256" key="1">
    <source>
        <dbReference type="SAM" id="MobiDB-lite"/>
    </source>
</evidence>
<gene>
    <name evidence="4" type="ORF">BCR33DRAFT_157923</name>
</gene>
<dbReference type="STRING" id="329046.A0A1Y2CI72"/>
<dbReference type="EMBL" id="MCGO01000018">
    <property type="protein sequence ID" value="ORY46005.1"/>
    <property type="molecule type" value="Genomic_DNA"/>
</dbReference>
<dbReference type="PROSITE" id="PS50076">
    <property type="entry name" value="DNAJ_2"/>
    <property type="match status" value="1"/>
</dbReference>
<keyword evidence="2" id="KW-0472">Membrane</keyword>
<keyword evidence="2" id="KW-1133">Transmembrane helix</keyword>
<reference evidence="4 5" key="1">
    <citation type="submission" date="2016-07" db="EMBL/GenBank/DDBJ databases">
        <title>Pervasive Adenine N6-methylation of Active Genes in Fungi.</title>
        <authorList>
            <consortium name="DOE Joint Genome Institute"/>
            <person name="Mondo S.J."/>
            <person name="Dannebaum R.O."/>
            <person name="Kuo R.C."/>
            <person name="Labutti K."/>
            <person name="Haridas S."/>
            <person name="Kuo A."/>
            <person name="Salamov A."/>
            <person name="Ahrendt S.R."/>
            <person name="Lipzen A."/>
            <person name="Sullivan W."/>
            <person name="Andreopoulos W.B."/>
            <person name="Clum A."/>
            <person name="Lindquist E."/>
            <person name="Daum C."/>
            <person name="Ramamoorthy G.K."/>
            <person name="Gryganskyi A."/>
            <person name="Culley D."/>
            <person name="Magnuson J.K."/>
            <person name="James T.Y."/>
            <person name="O'Malley M.A."/>
            <person name="Stajich J.E."/>
            <person name="Spatafora J.W."/>
            <person name="Visel A."/>
            <person name="Grigoriev I.V."/>
        </authorList>
    </citation>
    <scope>NUCLEOTIDE SEQUENCE [LARGE SCALE GENOMIC DNA]</scope>
    <source>
        <strain evidence="4 5">JEL800</strain>
    </source>
</reference>
<dbReference type="InterPro" id="IPR036869">
    <property type="entry name" value="J_dom_sf"/>
</dbReference>
<dbReference type="PANTHER" id="PTHR44873">
    <property type="entry name" value="DNAJ HOMOLOG SUBFAMILY C MEMBER 30, MITOCHONDRIAL"/>
    <property type="match status" value="1"/>
</dbReference>
<sequence>MLPRSLFSTATRRPLLTPTFAFTRGPLAFTLSNVSLRFASSAPARKQSFYEVLGVPATSTRQEMKSKFYELSMKHHPDKNPNNQEAAKVFVEINEAYSVLSDEGKRREYDRELSVKSNTDSGVNRSGYKTTMRRHSGVNKKTLHPDDWILHRDPNKSRTHQFYDYGAHQNAHYPMGSEPSSSSSGGPGRTASNLKARKLFYDYMREENRRQPNIVMAWLVVGCTMFYLLNAGYVQMIFI</sequence>
<dbReference type="SMART" id="SM00271">
    <property type="entry name" value="DnaJ"/>
    <property type="match status" value="1"/>
</dbReference>
<dbReference type="Pfam" id="PF00226">
    <property type="entry name" value="DnaJ"/>
    <property type="match status" value="1"/>
</dbReference>
<organism evidence="4 5">
    <name type="scientific">Rhizoclosmatium globosum</name>
    <dbReference type="NCBI Taxonomy" id="329046"/>
    <lineage>
        <taxon>Eukaryota</taxon>
        <taxon>Fungi</taxon>
        <taxon>Fungi incertae sedis</taxon>
        <taxon>Chytridiomycota</taxon>
        <taxon>Chytridiomycota incertae sedis</taxon>
        <taxon>Chytridiomycetes</taxon>
        <taxon>Chytridiales</taxon>
        <taxon>Chytriomycetaceae</taxon>
        <taxon>Rhizoclosmatium</taxon>
    </lineage>
</organism>
<dbReference type="PANTHER" id="PTHR44873:SF1">
    <property type="entry name" value="DNAJ HOMOLOG SUBFAMILY C MEMBER 30, MITOCHONDRIAL"/>
    <property type="match status" value="1"/>
</dbReference>
<dbReference type="CDD" id="cd06257">
    <property type="entry name" value="DnaJ"/>
    <property type="match status" value="1"/>
</dbReference>
<evidence type="ECO:0000259" key="3">
    <source>
        <dbReference type="PROSITE" id="PS50076"/>
    </source>
</evidence>
<keyword evidence="2" id="KW-0812">Transmembrane</keyword>
<comment type="caution">
    <text evidence="4">The sequence shown here is derived from an EMBL/GenBank/DDBJ whole genome shotgun (WGS) entry which is preliminary data.</text>
</comment>
<dbReference type="InterPro" id="IPR053025">
    <property type="entry name" value="Mito_ATP_Synthase-Asso"/>
</dbReference>
<dbReference type="SUPFAM" id="SSF46565">
    <property type="entry name" value="Chaperone J-domain"/>
    <property type="match status" value="1"/>
</dbReference>
<keyword evidence="5" id="KW-1185">Reference proteome</keyword>
<accession>A0A1Y2CI72</accession>
<dbReference type="AlphaFoldDB" id="A0A1Y2CI72"/>
<dbReference type="PROSITE" id="PS00636">
    <property type="entry name" value="DNAJ_1"/>
    <property type="match status" value="1"/>
</dbReference>
<evidence type="ECO:0000256" key="2">
    <source>
        <dbReference type="SAM" id="Phobius"/>
    </source>
</evidence>
<proteinExistence type="predicted"/>
<dbReference type="Gene3D" id="1.10.287.110">
    <property type="entry name" value="DnaJ domain"/>
    <property type="match status" value="1"/>
</dbReference>
<feature type="transmembrane region" description="Helical" evidence="2">
    <location>
        <begin position="214"/>
        <end position="238"/>
    </location>
</feature>
<protein>
    <submittedName>
        <fullName evidence="4">DnaJ-domain-containing protein</fullName>
    </submittedName>
</protein>
<feature type="region of interest" description="Disordered" evidence="1">
    <location>
        <begin position="107"/>
        <end position="129"/>
    </location>
</feature>
<name>A0A1Y2CI72_9FUNG</name>
<dbReference type="Proteomes" id="UP000193642">
    <property type="component" value="Unassembled WGS sequence"/>
</dbReference>
<feature type="compositionally biased region" description="Polar residues" evidence="1">
    <location>
        <begin position="115"/>
        <end position="129"/>
    </location>
</feature>
<dbReference type="OrthoDB" id="445556at2759"/>
<evidence type="ECO:0000313" key="4">
    <source>
        <dbReference type="EMBL" id="ORY46005.1"/>
    </source>
</evidence>
<dbReference type="InterPro" id="IPR001623">
    <property type="entry name" value="DnaJ_domain"/>
</dbReference>
<dbReference type="InterPro" id="IPR018253">
    <property type="entry name" value="DnaJ_domain_CS"/>
</dbReference>